<dbReference type="RefSeq" id="WP_316415455.1">
    <property type="nucleotide sequence ID" value="NZ_AP027080.1"/>
</dbReference>
<accession>A0AA48GVE8</accession>
<organism evidence="1 2">
    <name type="scientific">Mesoterricola silvestris</name>
    <dbReference type="NCBI Taxonomy" id="2927979"/>
    <lineage>
        <taxon>Bacteria</taxon>
        <taxon>Pseudomonadati</taxon>
        <taxon>Acidobacteriota</taxon>
        <taxon>Holophagae</taxon>
        <taxon>Holophagales</taxon>
        <taxon>Holophagaceae</taxon>
        <taxon>Mesoterricola</taxon>
    </lineage>
</organism>
<gene>
    <name evidence="1" type="ORF">METEAL_17150</name>
</gene>
<name>A0AA48GVE8_9BACT</name>
<protein>
    <recommendedName>
        <fullName evidence="3">Outer membrane protein beta-barrel domain-containing protein</fullName>
    </recommendedName>
</protein>
<sequence>MAATALQAQEGWVGSLKFGGGPTTGSAKTLMGNAGYGFGAEVEFAYRYAKDQAMVLGLGYRFFPGDLATVSSIPTPRPDGTYEARITKPDAKGPEVTALYRRDLVPELYVQAGLRLGLYKVNVRDTGSRITYTGGAPSSIVTIMDDLDKKTTSIGAVAGLGWRITGIFSVEANVFTVRLGDPRGGTGTSAASEIRFGIRF</sequence>
<dbReference type="Proteomes" id="UP001238179">
    <property type="component" value="Chromosome"/>
</dbReference>
<dbReference type="EMBL" id="AP027080">
    <property type="protein sequence ID" value="BDU72541.1"/>
    <property type="molecule type" value="Genomic_DNA"/>
</dbReference>
<dbReference type="AlphaFoldDB" id="A0AA48GVE8"/>
<keyword evidence="2" id="KW-1185">Reference proteome</keyword>
<reference evidence="2" key="1">
    <citation type="journal article" date="2023" name="Int. J. Syst. Evol. Microbiol.">
        <title>Mesoterricola silvestris gen. nov., sp. nov., Mesoterricola sediminis sp. nov., Geothrix oryzae sp. nov., Geothrix edaphica sp. nov., Geothrix rubra sp. nov., and Geothrix limicola sp. nov., six novel members of Acidobacteriota isolated from soils.</title>
        <authorList>
            <person name="Itoh H."/>
            <person name="Sugisawa Y."/>
            <person name="Mise K."/>
            <person name="Xu Z."/>
            <person name="Kuniyasu M."/>
            <person name="Ushijima N."/>
            <person name="Kawano K."/>
            <person name="Kobayashi E."/>
            <person name="Shiratori Y."/>
            <person name="Masuda Y."/>
            <person name="Senoo K."/>
        </authorList>
    </citation>
    <scope>NUCLEOTIDE SEQUENCE [LARGE SCALE GENOMIC DNA]</scope>
    <source>
        <strain evidence="2">W79</strain>
    </source>
</reference>
<evidence type="ECO:0000313" key="2">
    <source>
        <dbReference type="Proteomes" id="UP001238179"/>
    </source>
</evidence>
<evidence type="ECO:0008006" key="3">
    <source>
        <dbReference type="Google" id="ProtNLM"/>
    </source>
</evidence>
<proteinExistence type="predicted"/>
<evidence type="ECO:0000313" key="1">
    <source>
        <dbReference type="EMBL" id="BDU72541.1"/>
    </source>
</evidence>
<dbReference type="KEGG" id="msil:METEAL_17150"/>